<organism evidence="3 4">
    <name type="scientific">Hypholoma sublateritium (strain FD-334 SS-4)</name>
    <dbReference type="NCBI Taxonomy" id="945553"/>
    <lineage>
        <taxon>Eukaryota</taxon>
        <taxon>Fungi</taxon>
        <taxon>Dikarya</taxon>
        <taxon>Basidiomycota</taxon>
        <taxon>Agaricomycotina</taxon>
        <taxon>Agaricomycetes</taxon>
        <taxon>Agaricomycetidae</taxon>
        <taxon>Agaricales</taxon>
        <taxon>Agaricineae</taxon>
        <taxon>Strophariaceae</taxon>
        <taxon>Hypholoma</taxon>
    </lineage>
</organism>
<evidence type="ECO:0000259" key="2">
    <source>
        <dbReference type="Pfam" id="PF24883"/>
    </source>
</evidence>
<evidence type="ECO:0000256" key="1">
    <source>
        <dbReference type="ARBA" id="ARBA00022737"/>
    </source>
</evidence>
<dbReference type="InterPro" id="IPR056884">
    <property type="entry name" value="NPHP3-like_N"/>
</dbReference>
<evidence type="ECO:0000313" key="4">
    <source>
        <dbReference type="Proteomes" id="UP000054270"/>
    </source>
</evidence>
<dbReference type="Pfam" id="PF24883">
    <property type="entry name" value="NPHP3_N"/>
    <property type="match status" value="1"/>
</dbReference>
<evidence type="ECO:0000313" key="3">
    <source>
        <dbReference type="EMBL" id="KJA17107.1"/>
    </source>
</evidence>
<keyword evidence="1" id="KW-0677">Repeat</keyword>
<dbReference type="Gene3D" id="3.40.50.300">
    <property type="entry name" value="P-loop containing nucleotide triphosphate hydrolases"/>
    <property type="match status" value="1"/>
</dbReference>
<reference evidence="4" key="1">
    <citation type="submission" date="2014-04" db="EMBL/GenBank/DDBJ databases">
        <title>Evolutionary Origins and Diversification of the Mycorrhizal Mutualists.</title>
        <authorList>
            <consortium name="DOE Joint Genome Institute"/>
            <consortium name="Mycorrhizal Genomics Consortium"/>
            <person name="Kohler A."/>
            <person name="Kuo A."/>
            <person name="Nagy L.G."/>
            <person name="Floudas D."/>
            <person name="Copeland A."/>
            <person name="Barry K.W."/>
            <person name="Cichocki N."/>
            <person name="Veneault-Fourrey C."/>
            <person name="LaButti K."/>
            <person name="Lindquist E.A."/>
            <person name="Lipzen A."/>
            <person name="Lundell T."/>
            <person name="Morin E."/>
            <person name="Murat C."/>
            <person name="Riley R."/>
            <person name="Ohm R."/>
            <person name="Sun H."/>
            <person name="Tunlid A."/>
            <person name="Henrissat B."/>
            <person name="Grigoriev I.V."/>
            <person name="Hibbett D.S."/>
            <person name="Martin F."/>
        </authorList>
    </citation>
    <scope>NUCLEOTIDE SEQUENCE [LARGE SCALE GENOMIC DNA]</scope>
    <source>
        <strain evidence="4">FD-334 SS-4</strain>
    </source>
</reference>
<dbReference type="SUPFAM" id="SSF52540">
    <property type="entry name" value="P-loop containing nucleoside triphosphate hydrolases"/>
    <property type="match status" value="1"/>
</dbReference>
<dbReference type="InterPro" id="IPR027417">
    <property type="entry name" value="P-loop_NTPase"/>
</dbReference>
<gene>
    <name evidence="3" type="ORF">HYPSUDRAFT_1044290</name>
</gene>
<dbReference type="OrthoDB" id="2932404at2759"/>
<dbReference type="AlphaFoldDB" id="A0A0D2KR43"/>
<protein>
    <recommendedName>
        <fullName evidence="2">Nephrocystin 3-like N-terminal domain-containing protein</fullName>
    </recommendedName>
</protein>
<keyword evidence="4" id="KW-1185">Reference proteome</keyword>
<sequence>MNYTETDECKQEDTFEHTQPASVLRDFVEKCTVMVSALYQQYSPGASGLFANSKEVVIHGGQFVNQNCTKSDNDGFEMLQKHVSPAAIYDARYDDTLLTCHPGTRESVLKEIFDWVNQTSSDRETWILWLKGAAGSGKTTISRSVVKLCQENNIPVATYFFCHADTSRNLITTVVSTIVYQIIQLIPEAKFDITRTIDSNPLIFDQSFEYQLDMLVVKPLQKICGHISGVPWNLLLLLDGLDECTKSKDSQVLLVHAMAKYLAAQSSHIVILISSREERHLTMAFNTTTVDNLLHRLSLDNNYAPDHDIRRYLDDSFDEIKKTHPARNHIDRSWPTSPQINDILSESSGQFIYASVVVKFVASPYSHPPDQLKTILEGHNNQCNPLSTPFEELDKLYCHIFSQVDETAISLVLRILAYAIQNRISAVSLISYNLNISTTAIYTALAGLASIVECRDDQIVFLHASLPKFLLNSLRSKKYCINTVENQDTDQLDRKRRREGDDYASITRDSVKRLKRDARLTENGILTENNLQRNPRRQTGSERVSRKLRCHMDHPAENIHHFFALVPQRKSFFPTKH</sequence>
<dbReference type="PANTHER" id="PTHR10039">
    <property type="entry name" value="AMELOGENIN"/>
    <property type="match status" value="1"/>
</dbReference>
<dbReference type="OMA" id="RETWILW"/>
<dbReference type="Proteomes" id="UP000054270">
    <property type="component" value="Unassembled WGS sequence"/>
</dbReference>
<feature type="domain" description="Nephrocystin 3-like N-terminal" evidence="2">
    <location>
        <begin position="111"/>
        <end position="276"/>
    </location>
</feature>
<accession>A0A0D2KR43</accession>
<dbReference type="PANTHER" id="PTHR10039:SF14">
    <property type="entry name" value="NACHT DOMAIN-CONTAINING PROTEIN"/>
    <property type="match status" value="1"/>
</dbReference>
<proteinExistence type="predicted"/>
<name>A0A0D2KR43_HYPSF</name>
<dbReference type="EMBL" id="KN817609">
    <property type="protein sequence ID" value="KJA17107.1"/>
    <property type="molecule type" value="Genomic_DNA"/>
</dbReference>